<dbReference type="RefSeq" id="WP_099069922.1">
    <property type="nucleotide sequence ID" value="NZ_LAHD01000046.1"/>
</dbReference>
<accession>A0A9Q6EKM5</accession>
<dbReference type="InterPro" id="IPR002921">
    <property type="entry name" value="Fungal_lipase-type"/>
</dbReference>
<dbReference type="PANTHER" id="PTHR45856:SF24">
    <property type="entry name" value="FUNGAL LIPASE-LIKE DOMAIN-CONTAINING PROTEIN"/>
    <property type="match status" value="1"/>
</dbReference>
<gene>
    <name evidence="2" type="ORF">VF08_17275</name>
</gene>
<comment type="caution">
    <text evidence="2">The sequence shown here is derived from an EMBL/GenBank/DDBJ whole genome shotgun (WGS) entry which is preliminary data.</text>
</comment>
<reference evidence="2 3" key="1">
    <citation type="submission" date="2015-02" db="EMBL/GenBank/DDBJ databases">
        <title>Nostoc linckia genome annotation.</title>
        <authorList>
            <person name="Zhou Z."/>
        </authorList>
    </citation>
    <scope>NUCLEOTIDE SEQUENCE [LARGE SCALE GENOMIC DNA]</scope>
    <source>
        <strain evidence="3">z8</strain>
    </source>
</reference>
<dbReference type="GeneID" id="57097409"/>
<dbReference type="InterPro" id="IPR029058">
    <property type="entry name" value="AB_hydrolase_fold"/>
</dbReference>
<organism evidence="2 3">
    <name type="scientific">Nostoc linckia z8</name>
    <dbReference type="NCBI Taxonomy" id="1628746"/>
    <lineage>
        <taxon>Bacteria</taxon>
        <taxon>Bacillati</taxon>
        <taxon>Cyanobacteriota</taxon>
        <taxon>Cyanophyceae</taxon>
        <taxon>Nostocales</taxon>
        <taxon>Nostocaceae</taxon>
        <taxon>Nostoc</taxon>
    </lineage>
</organism>
<dbReference type="Pfam" id="PF01764">
    <property type="entry name" value="Lipase_3"/>
    <property type="match status" value="1"/>
</dbReference>
<dbReference type="Proteomes" id="UP000222310">
    <property type="component" value="Unassembled WGS sequence"/>
</dbReference>
<evidence type="ECO:0000259" key="1">
    <source>
        <dbReference type="Pfam" id="PF01764"/>
    </source>
</evidence>
<dbReference type="AlphaFoldDB" id="A0A9Q6EKM5"/>
<evidence type="ECO:0000313" key="2">
    <source>
        <dbReference type="EMBL" id="PHK02886.1"/>
    </source>
</evidence>
<dbReference type="CDD" id="cd00519">
    <property type="entry name" value="Lipase_3"/>
    <property type="match status" value="1"/>
</dbReference>
<protein>
    <recommendedName>
        <fullName evidence="1">Fungal lipase-type domain-containing protein</fullName>
    </recommendedName>
</protein>
<evidence type="ECO:0000313" key="3">
    <source>
        <dbReference type="Proteomes" id="UP000222310"/>
    </source>
</evidence>
<dbReference type="PANTHER" id="PTHR45856">
    <property type="entry name" value="ALPHA/BETA-HYDROLASES SUPERFAMILY PROTEIN"/>
    <property type="match status" value="1"/>
</dbReference>
<proteinExistence type="predicted"/>
<feature type="domain" description="Fungal lipase-type" evidence="1">
    <location>
        <begin position="78"/>
        <end position="200"/>
    </location>
</feature>
<dbReference type="GO" id="GO:0006629">
    <property type="term" value="P:lipid metabolic process"/>
    <property type="evidence" value="ECO:0007669"/>
    <property type="project" value="InterPro"/>
</dbReference>
<name>A0A9Q6EKM5_NOSLI</name>
<dbReference type="SUPFAM" id="SSF53474">
    <property type="entry name" value="alpha/beta-Hydrolases"/>
    <property type="match status" value="1"/>
</dbReference>
<dbReference type="InterPro" id="IPR051218">
    <property type="entry name" value="Sec_MonoDiacylglyc_Lipase"/>
</dbReference>
<dbReference type="EMBL" id="LAHD01000046">
    <property type="protein sequence ID" value="PHK02886.1"/>
    <property type="molecule type" value="Genomic_DNA"/>
</dbReference>
<dbReference type="Gene3D" id="3.40.50.1820">
    <property type="entry name" value="alpha/beta hydrolase"/>
    <property type="match status" value="1"/>
</dbReference>
<sequence>MNNSFSRARSLEMASLSQLAYIAQNQGVEVVCNILKSGCLPFVPQYQTIEFLHSPRLFNSTSELACCGLILSTPSNIVIAIRGTENLDDYFLNLLVQTNSEAIHSGFNTYVESFWEQLQDFLLREDNGRKDIFITGHSLGGAAATLIAKRLQEPGLKPIEPHVLETYTFGAPPVSTVELMLDTPLYRFRNAGDFIPHLPKIITILVNRIPRLHGAIANQNPHLLQTLSEYCHVGSEYLIEKNYQIRQLDQPNIGNTWQWVQFSKILLPQLQVSTQGDNNKSNVNNRLRELIKTLIQTSLQEHRAIKYVERLNFGKLPPWSKSSAQSIMFNKSPSSHEKRCSFTEKRY</sequence>